<dbReference type="AlphaFoldDB" id="A0A0C2M8J0"/>
<sequence length="118" mass="13695">MLSKVGKFTSSHTLSKKLLQQSLKLDRIELYNFFKCQDFNTSDWSYNMLTMLMECRNSLILSALLSVAFMKRGRGVGKKIHNTRTITRQLDSPTNTNLSTFYIGFSIELNLFKSQQRQ</sequence>
<protein>
    <submittedName>
        <fullName evidence="1">Uncharacterized protein</fullName>
    </submittedName>
</protein>
<name>A0A0C2M8J0_THEKT</name>
<reference evidence="1 2" key="1">
    <citation type="journal article" date="2014" name="Genome Biol. Evol.">
        <title>The genome of the myxosporean Thelohanellus kitauei shows adaptations to nutrient acquisition within its fish host.</title>
        <authorList>
            <person name="Yang Y."/>
            <person name="Xiong J."/>
            <person name="Zhou Z."/>
            <person name="Huo F."/>
            <person name="Miao W."/>
            <person name="Ran C."/>
            <person name="Liu Y."/>
            <person name="Zhang J."/>
            <person name="Feng J."/>
            <person name="Wang M."/>
            <person name="Wang M."/>
            <person name="Wang L."/>
            <person name="Yao B."/>
        </authorList>
    </citation>
    <scope>NUCLEOTIDE SEQUENCE [LARGE SCALE GENOMIC DNA]</scope>
    <source>
        <strain evidence="1">Wuqing</strain>
    </source>
</reference>
<evidence type="ECO:0000313" key="1">
    <source>
        <dbReference type="EMBL" id="KII60604.1"/>
    </source>
</evidence>
<keyword evidence="2" id="KW-1185">Reference proteome</keyword>
<dbReference type="EMBL" id="JWZT01005556">
    <property type="protein sequence ID" value="KII60604.1"/>
    <property type="molecule type" value="Genomic_DNA"/>
</dbReference>
<dbReference type="Proteomes" id="UP000031668">
    <property type="component" value="Unassembled WGS sequence"/>
</dbReference>
<organism evidence="1 2">
    <name type="scientific">Thelohanellus kitauei</name>
    <name type="common">Myxosporean</name>
    <dbReference type="NCBI Taxonomy" id="669202"/>
    <lineage>
        <taxon>Eukaryota</taxon>
        <taxon>Metazoa</taxon>
        <taxon>Cnidaria</taxon>
        <taxon>Myxozoa</taxon>
        <taxon>Myxosporea</taxon>
        <taxon>Bivalvulida</taxon>
        <taxon>Platysporina</taxon>
        <taxon>Myxobolidae</taxon>
        <taxon>Thelohanellus</taxon>
    </lineage>
</organism>
<proteinExistence type="predicted"/>
<accession>A0A0C2M8J0</accession>
<comment type="caution">
    <text evidence="1">The sequence shown here is derived from an EMBL/GenBank/DDBJ whole genome shotgun (WGS) entry which is preliminary data.</text>
</comment>
<evidence type="ECO:0000313" key="2">
    <source>
        <dbReference type="Proteomes" id="UP000031668"/>
    </source>
</evidence>
<gene>
    <name evidence="1" type="ORF">RF11_07365</name>
</gene>